<dbReference type="InParanoid" id="A0A1Y1Z831"/>
<keyword evidence="3 7" id="KW-0645">Protease</keyword>
<dbReference type="PANTHER" id="PTHR24006:SF758">
    <property type="entry name" value="UBIQUITIN CARBOXYL-TERMINAL HYDROLASE 36"/>
    <property type="match status" value="1"/>
</dbReference>
<organism evidence="10 11">
    <name type="scientific">Basidiobolus meristosporus CBS 931.73</name>
    <dbReference type="NCBI Taxonomy" id="1314790"/>
    <lineage>
        <taxon>Eukaryota</taxon>
        <taxon>Fungi</taxon>
        <taxon>Fungi incertae sedis</taxon>
        <taxon>Zoopagomycota</taxon>
        <taxon>Entomophthoromycotina</taxon>
        <taxon>Basidiobolomycetes</taxon>
        <taxon>Basidiobolales</taxon>
        <taxon>Basidiobolaceae</taxon>
        <taxon>Basidiobolus</taxon>
    </lineage>
</organism>
<comment type="similarity">
    <text evidence="2 7">Belongs to the peptidase C19 family.</text>
</comment>
<feature type="compositionally biased region" description="Polar residues" evidence="8">
    <location>
        <begin position="467"/>
        <end position="480"/>
    </location>
</feature>
<feature type="compositionally biased region" description="Basic residues" evidence="8">
    <location>
        <begin position="567"/>
        <end position="576"/>
    </location>
</feature>
<keyword evidence="11" id="KW-1185">Reference proteome</keyword>
<feature type="region of interest" description="Disordered" evidence="8">
    <location>
        <begin position="530"/>
        <end position="576"/>
    </location>
</feature>
<feature type="compositionally biased region" description="Low complexity" evidence="8">
    <location>
        <begin position="496"/>
        <end position="515"/>
    </location>
</feature>
<reference evidence="10 11" key="1">
    <citation type="submission" date="2016-07" db="EMBL/GenBank/DDBJ databases">
        <title>Pervasive Adenine N6-methylation of Active Genes in Fungi.</title>
        <authorList>
            <consortium name="DOE Joint Genome Institute"/>
            <person name="Mondo S.J."/>
            <person name="Dannebaum R.O."/>
            <person name="Kuo R.C."/>
            <person name="Labutti K."/>
            <person name="Haridas S."/>
            <person name="Kuo A."/>
            <person name="Salamov A."/>
            <person name="Ahrendt S.R."/>
            <person name="Lipzen A."/>
            <person name="Sullivan W."/>
            <person name="Andreopoulos W.B."/>
            <person name="Clum A."/>
            <person name="Lindquist E."/>
            <person name="Daum C."/>
            <person name="Ramamoorthy G.K."/>
            <person name="Gryganskyi A."/>
            <person name="Culley D."/>
            <person name="Magnuson J.K."/>
            <person name="James T.Y."/>
            <person name="O'Malley M.A."/>
            <person name="Stajich J.E."/>
            <person name="Spatafora J.W."/>
            <person name="Visel A."/>
            <person name="Grigoriev I.V."/>
        </authorList>
    </citation>
    <scope>NUCLEOTIDE SEQUENCE [LARGE SCALE GENOMIC DNA]</scope>
    <source>
        <strain evidence="10 11">CBS 931.73</strain>
    </source>
</reference>
<dbReference type="GO" id="GO:0006508">
    <property type="term" value="P:proteolysis"/>
    <property type="evidence" value="ECO:0007669"/>
    <property type="project" value="UniProtKB-KW"/>
</dbReference>
<accession>A0A1Y1Z831</accession>
<dbReference type="EC" id="3.4.19.12" evidence="7"/>
<dbReference type="GO" id="GO:0004843">
    <property type="term" value="F:cysteine-type deubiquitinase activity"/>
    <property type="evidence" value="ECO:0007669"/>
    <property type="project" value="UniProtKB-UniRule"/>
</dbReference>
<dbReference type="InterPro" id="IPR028889">
    <property type="entry name" value="USP"/>
</dbReference>
<name>A0A1Y1Z831_9FUNG</name>
<evidence type="ECO:0000313" key="11">
    <source>
        <dbReference type="Proteomes" id="UP000193498"/>
    </source>
</evidence>
<dbReference type="InterPro" id="IPR050164">
    <property type="entry name" value="Peptidase_C19"/>
</dbReference>
<feature type="domain" description="USP" evidence="9">
    <location>
        <begin position="71"/>
        <end position="380"/>
    </location>
</feature>
<dbReference type="FunCoup" id="A0A1Y1Z831">
    <property type="interactions" value="254"/>
</dbReference>
<dbReference type="PROSITE" id="PS00973">
    <property type="entry name" value="USP_2"/>
    <property type="match status" value="1"/>
</dbReference>
<dbReference type="AlphaFoldDB" id="A0A1Y1Z831"/>
<dbReference type="GO" id="GO:0005634">
    <property type="term" value="C:nucleus"/>
    <property type="evidence" value="ECO:0007669"/>
    <property type="project" value="TreeGrafter"/>
</dbReference>
<evidence type="ECO:0000259" key="9">
    <source>
        <dbReference type="PROSITE" id="PS50235"/>
    </source>
</evidence>
<evidence type="ECO:0000256" key="4">
    <source>
        <dbReference type="ARBA" id="ARBA00022786"/>
    </source>
</evidence>
<dbReference type="EMBL" id="MCFE01000016">
    <property type="protein sequence ID" value="ORY06429.1"/>
    <property type="molecule type" value="Genomic_DNA"/>
</dbReference>
<proteinExistence type="inferred from homology"/>
<evidence type="ECO:0000256" key="6">
    <source>
        <dbReference type="ARBA" id="ARBA00022807"/>
    </source>
</evidence>
<evidence type="ECO:0000256" key="7">
    <source>
        <dbReference type="RuleBase" id="RU366025"/>
    </source>
</evidence>
<keyword evidence="6 7" id="KW-0788">Thiol protease</keyword>
<evidence type="ECO:0000256" key="5">
    <source>
        <dbReference type="ARBA" id="ARBA00022801"/>
    </source>
</evidence>
<feature type="region of interest" description="Disordered" evidence="8">
    <location>
        <begin position="467"/>
        <end position="515"/>
    </location>
</feature>
<dbReference type="OrthoDB" id="420187at2759"/>
<dbReference type="Gene3D" id="3.90.70.10">
    <property type="entry name" value="Cysteine proteinases"/>
    <property type="match status" value="1"/>
</dbReference>
<feature type="region of interest" description="Disordered" evidence="8">
    <location>
        <begin position="384"/>
        <end position="428"/>
    </location>
</feature>
<dbReference type="InterPro" id="IPR018200">
    <property type="entry name" value="USP_CS"/>
</dbReference>
<evidence type="ECO:0000256" key="1">
    <source>
        <dbReference type="ARBA" id="ARBA00000707"/>
    </source>
</evidence>
<dbReference type="FunFam" id="3.90.70.10:FF:000119">
    <property type="entry name" value="Ubiquitin specific peptidase 36"/>
    <property type="match status" value="1"/>
</dbReference>
<comment type="caution">
    <text evidence="10">The sequence shown here is derived from an EMBL/GenBank/DDBJ whole genome shotgun (WGS) entry which is preliminary data.</text>
</comment>
<evidence type="ECO:0000256" key="3">
    <source>
        <dbReference type="ARBA" id="ARBA00022670"/>
    </source>
</evidence>
<dbReference type="InterPro" id="IPR001394">
    <property type="entry name" value="Peptidase_C19_UCH"/>
</dbReference>
<gene>
    <name evidence="10" type="ORF">K493DRAFT_251897</name>
</gene>
<dbReference type="GO" id="GO:0016579">
    <property type="term" value="P:protein deubiquitination"/>
    <property type="evidence" value="ECO:0007669"/>
    <property type="project" value="InterPro"/>
</dbReference>
<dbReference type="Pfam" id="PF00443">
    <property type="entry name" value="UCH"/>
    <property type="match status" value="1"/>
</dbReference>
<dbReference type="SUPFAM" id="SSF54001">
    <property type="entry name" value="Cysteine proteinases"/>
    <property type="match status" value="1"/>
</dbReference>
<dbReference type="PANTHER" id="PTHR24006">
    <property type="entry name" value="UBIQUITIN CARBOXYL-TERMINAL HYDROLASE"/>
    <property type="match status" value="1"/>
</dbReference>
<keyword evidence="5 7" id="KW-0378">Hydrolase</keyword>
<evidence type="ECO:0000256" key="8">
    <source>
        <dbReference type="SAM" id="MobiDB-lite"/>
    </source>
</evidence>
<dbReference type="STRING" id="1314790.A0A1Y1Z831"/>
<dbReference type="Proteomes" id="UP000193498">
    <property type="component" value="Unassembled WGS sequence"/>
</dbReference>
<evidence type="ECO:0000313" key="10">
    <source>
        <dbReference type="EMBL" id="ORY06429.1"/>
    </source>
</evidence>
<dbReference type="PROSITE" id="PS00972">
    <property type="entry name" value="USP_1"/>
    <property type="match status" value="1"/>
</dbReference>
<protein>
    <recommendedName>
        <fullName evidence="7">Ubiquitin carboxyl-terminal hydrolase</fullName>
        <ecNumber evidence="7">3.4.19.12</ecNumber>
    </recommendedName>
</protein>
<keyword evidence="4 7" id="KW-0833">Ubl conjugation pathway</keyword>
<dbReference type="InterPro" id="IPR038765">
    <property type="entry name" value="Papain-like_cys_pep_sf"/>
</dbReference>
<feature type="compositionally biased region" description="Basic and acidic residues" evidence="8">
    <location>
        <begin position="481"/>
        <end position="494"/>
    </location>
</feature>
<dbReference type="PROSITE" id="PS50235">
    <property type="entry name" value="USP_3"/>
    <property type="match status" value="1"/>
</dbReference>
<feature type="compositionally biased region" description="Basic and acidic residues" evidence="8">
    <location>
        <begin position="540"/>
        <end position="549"/>
    </location>
</feature>
<evidence type="ECO:0000256" key="2">
    <source>
        <dbReference type="ARBA" id="ARBA00009085"/>
    </source>
</evidence>
<dbReference type="GO" id="GO:0005829">
    <property type="term" value="C:cytosol"/>
    <property type="evidence" value="ECO:0007669"/>
    <property type="project" value="TreeGrafter"/>
</dbReference>
<feature type="compositionally biased region" description="Basic and acidic residues" evidence="8">
    <location>
        <begin position="384"/>
        <end position="395"/>
    </location>
</feature>
<sequence length="576" mass="64389">MAPRTPDIVDAYTHVPKQSDSLKVHKKVKSGKSAAGSKHGLIDKNGFRFPTKTIFKKELSQTWGKEFGVGPGLNNLGNTCFMNSVLQCLTYTPPLASYLFNEGHKKTCKVPDFCALCEMEDHVTQCFSGKNTSRGSISPKRIAGKLRSIAKHFRLGRQEDAHEFTRYFLDAMQKSCLHGYDPKLDARIKETTLIHKIFGGYLQSQVKCLSCGYESNTFDPMLDVSLEIRNCPSIEKAFSLFTKPEMLTNDNRYKCEKCNRLVDAQKRMTMYDSPNILTVQLKRFSYGFSLHGGKISKPVSFSETLELKSHMSRTKENSGTSYKLFGVLVHAGGSCHSGHYYSFVKAPNGSWYCMNDCSVEPVSLNTVLKQNAYMLFYAKDQHHSDSHKKSAEKSRAHQMNPDLNGKADHPRSAAPENGDVPSVEPVRSVKTELLDRARERAELKKKEIKHEKSTVFARIADSIISHSKQAISSETSTPTAHNEDKSERQQDEVRVSSPDISDDGSTTSISTSNWVVSDSSANLLNSASSQSNGWIIKSVGQEKGDDSKVQQKKSKKRVHEDPYMSLKSKRSKIAAH</sequence>
<comment type="catalytic activity">
    <reaction evidence="1 7">
        <text>Thiol-dependent hydrolysis of ester, thioester, amide, peptide and isopeptide bonds formed by the C-terminal Gly of ubiquitin (a 76-residue protein attached to proteins as an intracellular targeting signal).</text>
        <dbReference type="EC" id="3.4.19.12"/>
    </reaction>
</comment>
<dbReference type="CDD" id="cd02661">
    <property type="entry name" value="Peptidase_C19E"/>
    <property type="match status" value="1"/>
</dbReference>